<gene>
    <name evidence="2" type="ORF">BHQ18_25940</name>
</gene>
<keyword evidence="3" id="KW-1185">Reference proteome</keyword>
<name>A0A1E3RA83_MYCFV</name>
<dbReference type="STRING" id="1776.BHQ18_25940"/>
<protein>
    <submittedName>
        <fullName evidence="2">Iron reductase</fullName>
    </submittedName>
</protein>
<dbReference type="GO" id="GO:0051537">
    <property type="term" value="F:2 iron, 2 sulfur cluster binding"/>
    <property type="evidence" value="ECO:0007669"/>
    <property type="project" value="InterPro"/>
</dbReference>
<dbReference type="InterPro" id="IPR024726">
    <property type="entry name" value="FhuF_C"/>
</dbReference>
<reference evidence="3" key="1">
    <citation type="submission" date="2016-09" db="EMBL/GenBank/DDBJ databases">
        <authorList>
            <person name="Greninger A.L."/>
            <person name="Jerome K.R."/>
            <person name="Mcnair B."/>
            <person name="Wallis C."/>
            <person name="Fang F."/>
        </authorList>
    </citation>
    <scope>NUCLEOTIDE SEQUENCE [LARGE SCALE GENOMIC DNA]</scope>
    <source>
        <strain evidence="3">M6</strain>
    </source>
</reference>
<evidence type="ECO:0000259" key="1">
    <source>
        <dbReference type="Pfam" id="PF11575"/>
    </source>
</evidence>
<dbReference type="OrthoDB" id="3290158at2"/>
<dbReference type="EMBL" id="MIHA01000028">
    <property type="protein sequence ID" value="ODQ86826.1"/>
    <property type="molecule type" value="Genomic_DNA"/>
</dbReference>
<feature type="domain" description="Ferric siderophore reductase C-terminal" evidence="1">
    <location>
        <begin position="196"/>
        <end position="214"/>
    </location>
</feature>
<dbReference type="RefSeq" id="WP_069416532.1">
    <property type="nucleotide sequence ID" value="NZ_JACKUL010000040.1"/>
</dbReference>
<accession>A0A1E3RA83</accession>
<sequence>MRITDELGDVAKLGGFFAIGVGEPPGRWQPIERFYTDGFADLITRTAEGRGAGALRVSASLVQFSIASRLWSPALACAVMHGVAPDFVGLQRAGDSADLAIVEPTGVRGSESELVEVLYEAVVQRHLEPLGAGLGVKLAPGLLYGNVASAMVAATRALYSARPRLRDPATRLARALLDTGKLTGTGTVKYNLAFRRRSCCLYYRIADGAKCGDCGLTRPAR</sequence>
<dbReference type="AlphaFoldDB" id="A0A1E3RA83"/>
<evidence type="ECO:0000313" key="2">
    <source>
        <dbReference type="EMBL" id="ODQ86826.1"/>
    </source>
</evidence>
<evidence type="ECO:0000313" key="3">
    <source>
        <dbReference type="Proteomes" id="UP000094053"/>
    </source>
</evidence>
<dbReference type="Proteomes" id="UP000094053">
    <property type="component" value="Unassembled WGS sequence"/>
</dbReference>
<dbReference type="Pfam" id="PF11575">
    <property type="entry name" value="FhuF_C"/>
    <property type="match status" value="1"/>
</dbReference>
<comment type="caution">
    <text evidence="2">The sequence shown here is derived from an EMBL/GenBank/DDBJ whole genome shotgun (WGS) entry which is preliminary data.</text>
</comment>
<organism evidence="2 3">
    <name type="scientific">Mycolicibacterium flavescens</name>
    <name type="common">Mycobacterium flavescens</name>
    <dbReference type="NCBI Taxonomy" id="1776"/>
    <lineage>
        <taxon>Bacteria</taxon>
        <taxon>Bacillati</taxon>
        <taxon>Actinomycetota</taxon>
        <taxon>Actinomycetes</taxon>
        <taxon>Mycobacteriales</taxon>
        <taxon>Mycobacteriaceae</taxon>
        <taxon>Mycolicibacterium</taxon>
    </lineage>
</organism>
<proteinExistence type="predicted"/>